<evidence type="ECO:0000256" key="5">
    <source>
        <dbReference type="ARBA" id="ARBA00023273"/>
    </source>
</evidence>
<evidence type="ECO:0000256" key="4">
    <source>
        <dbReference type="ARBA" id="ARBA00023069"/>
    </source>
</evidence>
<evidence type="ECO:0000256" key="1">
    <source>
        <dbReference type="ARBA" id="ARBA00004138"/>
    </source>
</evidence>
<dbReference type="GO" id="GO:0005737">
    <property type="term" value="C:cytoplasm"/>
    <property type="evidence" value="ECO:0007669"/>
    <property type="project" value="UniProtKB-SubCell"/>
</dbReference>
<protein>
    <recommendedName>
        <fullName evidence="6">HYDIN/VesB/CFA65-like Ig-like domain-containing protein</fullName>
    </recommendedName>
</protein>
<gene>
    <name evidence="7" type="ORF">DI536_16370</name>
</gene>
<name>A0A2W5TKS3_9BACT</name>
<reference evidence="7 8" key="1">
    <citation type="submission" date="2017-08" db="EMBL/GenBank/DDBJ databases">
        <title>Infants hospitalized years apart are colonized by the same room-sourced microbial strains.</title>
        <authorList>
            <person name="Brooks B."/>
            <person name="Olm M.R."/>
            <person name="Firek B.A."/>
            <person name="Baker R."/>
            <person name="Thomas B.C."/>
            <person name="Morowitz M.J."/>
            <person name="Banfield J.F."/>
        </authorList>
    </citation>
    <scope>NUCLEOTIDE SEQUENCE [LARGE SCALE GENOMIC DNA]</scope>
    <source>
        <strain evidence="7">S2_003_000_R2_14</strain>
    </source>
</reference>
<comment type="caution">
    <text evidence="7">The sequence shown here is derived from an EMBL/GenBank/DDBJ whole genome shotgun (WGS) entry which is preliminary data.</text>
</comment>
<evidence type="ECO:0000256" key="2">
    <source>
        <dbReference type="ARBA" id="ARBA00004496"/>
    </source>
</evidence>
<evidence type="ECO:0000259" key="6">
    <source>
        <dbReference type="Pfam" id="PF22544"/>
    </source>
</evidence>
<accession>A0A2W5TKS3</accession>
<dbReference type="AlphaFoldDB" id="A0A2W5TKS3"/>
<comment type="subcellular location">
    <subcellularLocation>
        <location evidence="1">Cell projection</location>
        <location evidence="1">Cilium</location>
    </subcellularLocation>
    <subcellularLocation>
        <location evidence="2">Cytoplasm</location>
    </subcellularLocation>
</comment>
<evidence type="ECO:0000313" key="7">
    <source>
        <dbReference type="EMBL" id="PZR11905.1"/>
    </source>
</evidence>
<dbReference type="EMBL" id="QFQP01000013">
    <property type="protein sequence ID" value="PZR11905.1"/>
    <property type="molecule type" value="Genomic_DNA"/>
</dbReference>
<dbReference type="Gene3D" id="2.60.40.10">
    <property type="entry name" value="Immunoglobulins"/>
    <property type="match status" value="1"/>
</dbReference>
<feature type="domain" description="HYDIN/VesB/CFA65-like Ig-like" evidence="6">
    <location>
        <begin position="33"/>
        <end position="120"/>
    </location>
</feature>
<dbReference type="InterPro" id="IPR053879">
    <property type="entry name" value="HYDIN_VesB_CFA65-like_Ig"/>
</dbReference>
<keyword evidence="3" id="KW-0963">Cytoplasm</keyword>
<sequence length="137" mass="14587">MPCDGMSLQNEPYLCPDRGSIGFAREFMSGTYIGTKPQETLILNNGSVKDLEITAVSYGGDSAFTFKTSPEPLPATIAGNKSMLVQIIFAPTEAKLYRGTLTVQSNASNTPSQTFEITGCGVSPDAGIPQECRTQTP</sequence>
<dbReference type="Pfam" id="PF22544">
    <property type="entry name" value="HYDIN_VesB_CFA65-like_Ig"/>
    <property type="match status" value="1"/>
</dbReference>
<evidence type="ECO:0000256" key="3">
    <source>
        <dbReference type="ARBA" id="ARBA00022490"/>
    </source>
</evidence>
<proteinExistence type="predicted"/>
<dbReference type="InterPro" id="IPR013783">
    <property type="entry name" value="Ig-like_fold"/>
</dbReference>
<evidence type="ECO:0000313" key="8">
    <source>
        <dbReference type="Proteomes" id="UP000249061"/>
    </source>
</evidence>
<dbReference type="Proteomes" id="UP000249061">
    <property type="component" value="Unassembled WGS sequence"/>
</dbReference>
<organism evidence="7 8">
    <name type="scientific">Archangium gephyra</name>
    <dbReference type="NCBI Taxonomy" id="48"/>
    <lineage>
        <taxon>Bacteria</taxon>
        <taxon>Pseudomonadati</taxon>
        <taxon>Myxococcota</taxon>
        <taxon>Myxococcia</taxon>
        <taxon>Myxococcales</taxon>
        <taxon>Cystobacterineae</taxon>
        <taxon>Archangiaceae</taxon>
        <taxon>Archangium</taxon>
    </lineage>
</organism>
<keyword evidence="4" id="KW-0969">Cilium</keyword>
<keyword evidence="5" id="KW-0966">Cell projection</keyword>